<dbReference type="GO" id="GO:0097367">
    <property type="term" value="F:carbohydrate derivative binding"/>
    <property type="evidence" value="ECO:0007669"/>
    <property type="project" value="InterPro"/>
</dbReference>
<dbReference type="OrthoDB" id="9810929at2"/>
<proteinExistence type="predicted"/>
<evidence type="ECO:0008006" key="3">
    <source>
        <dbReference type="Google" id="ProtNLM"/>
    </source>
</evidence>
<dbReference type="EMBL" id="RSED01000001">
    <property type="protein sequence ID" value="RRS06358.1"/>
    <property type="molecule type" value="Genomic_DNA"/>
</dbReference>
<name>A0A3R8SAY3_9BURK</name>
<dbReference type="AlphaFoldDB" id="A0A3R8SAY3"/>
<dbReference type="GO" id="GO:1901135">
    <property type="term" value="P:carbohydrate derivative metabolic process"/>
    <property type="evidence" value="ECO:0007669"/>
    <property type="project" value="InterPro"/>
</dbReference>
<dbReference type="SUPFAM" id="SSF53697">
    <property type="entry name" value="SIS domain"/>
    <property type="match status" value="1"/>
</dbReference>
<comment type="caution">
    <text evidence="1">The sequence shown here is derived from an EMBL/GenBank/DDBJ whole genome shotgun (WGS) entry which is preliminary data.</text>
</comment>
<accession>A0A3R8SAY3</accession>
<dbReference type="Gene3D" id="3.40.50.10490">
    <property type="entry name" value="Glucose-6-phosphate isomerase like protein, domain 1"/>
    <property type="match status" value="1"/>
</dbReference>
<evidence type="ECO:0000313" key="1">
    <source>
        <dbReference type="EMBL" id="RRS06358.1"/>
    </source>
</evidence>
<dbReference type="Proteomes" id="UP000269265">
    <property type="component" value="Unassembled WGS sequence"/>
</dbReference>
<dbReference type="RefSeq" id="WP_125241500.1">
    <property type="nucleotide sequence ID" value="NZ_RSED01000001.1"/>
</dbReference>
<keyword evidence="2" id="KW-1185">Reference proteome</keyword>
<dbReference type="InterPro" id="IPR046348">
    <property type="entry name" value="SIS_dom_sf"/>
</dbReference>
<sequence>MSDPLLTPPFLSQSLAQAADGLYQSSERLAQHLHAAALAIVHGLTSGSRVLCAGEREGVWLAQQAAHLLVQGTGRARPPLAAVSVCSAWGPGQTAQSGHLDAQVRALGQPGDVWLAFSLEQSEGELALATATARDMDLTLVVMTGEAASVLGPMVRDTDVWVPLPGMHATHLFGTAWLAVHLLSEAVDAHLLGEEL</sequence>
<organism evidence="1 2">
    <name type="scientific">Aquabacterium soli</name>
    <dbReference type="NCBI Taxonomy" id="2493092"/>
    <lineage>
        <taxon>Bacteria</taxon>
        <taxon>Pseudomonadati</taxon>
        <taxon>Pseudomonadota</taxon>
        <taxon>Betaproteobacteria</taxon>
        <taxon>Burkholderiales</taxon>
        <taxon>Aquabacterium</taxon>
    </lineage>
</organism>
<protein>
    <recommendedName>
        <fullName evidence="3">SIS domain-containing protein</fullName>
    </recommendedName>
</protein>
<evidence type="ECO:0000313" key="2">
    <source>
        <dbReference type="Proteomes" id="UP000269265"/>
    </source>
</evidence>
<gene>
    <name evidence="1" type="ORF">EIP75_01880</name>
</gene>
<reference evidence="1 2" key="1">
    <citation type="submission" date="2018-12" db="EMBL/GenBank/DDBJ databases">
        <title>The whole draft genome of Aquabacterium sp. SJQ9.</title>
        <authorList>
            <person name="Sun L."/>
            <person name="Gao X."/>
            <person name="Chen W."/>
            <person name="Huang K."/>
        </authorList>
    </citation>
    <scope>NUCLEOTIDE SEQUENCE [LARGE SCALE GENOMIC DNA]</scope>
    <source>
        <strain evidence="1 2">SJQ9</strain>
    </source>
</reference>